<proteinExistence type="inferred from homology"/>
<evidence type="ECO:0000256" key="1">
    <source>
        <dbReference type="ARBA" id="ARBA00009481"/>
    </source>
</evidence>
<evidence type="ECO:0000259" key="5">
    <source>
        <dbReference type="Pfam" id="PF12000"/>
    </source>
</evidence>
<dbReference type="Gene3D" id="3.40.50.2000">
    <property type="entry name" value="Glycogen Phosphorylase B"/>
    <property type="match status" value="1"/>
</dbReference>
<dbReference type="Proteomes" id="UP000247727">
    <property type="component" value="Unassembled WGS sequence"/>
</dbReference>
<evidence type="ECO:0000313" key="7">
    <source>
        <dbReference type="Proteomes" id="UP000247727"/>
    </source>
</evidence>
<dbReference type="RefSeq" id="WP_110806714.1">
    <property type="nucleotide sequence ID" value="NZ_QJTK01000015.1"/>
</dbReference>
<keyword evidence="2" id="KW-0328">Glycosyltransferase</keyword>
<dbReference type="PANTHER" id="PTHR12526:SF640">
    <property type="entry name" value="COLANIC ACID BIOSYNTHESIS GLYCOSYLTRANSFERASE WCAL-RELATED"/>
    <property type="match status" value="1"/>
</dbReference>
<dbReference type="Pfam" id="PF12000">
    <property type="entry name" value="Glyco_trans_4_3"/>
    <property type="match status" value="1"/>
</dbReference>
<dbReference type="EMBL" id="QJTK01000015">
    <property type="protein sequence ID" value="PYF07793.1"/>
    <property type="molecule type" value="Genomic_DNA"/>
</dbReference>
<evidence type="ECO:0008006" key="8">
    <source>
        <dbReference type="Google" id="ProtNLM"/>
    </source>
</evidence>
<feature type="domain" description="Glycosyl transferase family 4" evidence="5">
    <location>
        <begin position="31"/>
        <end position="191"/>
    </location>
</feature>
<evidence type="ECO:0000259" key="4">
    <source>
        <dbReference type="Pfam" id="PF00534"/>
    </source>
</evidence>
<sequence>MKPVIVFVSAVTPGQFNGLAEYLHDSGLAETWYLTSKGHVKTHGSTYKRLLPFTPDGPIVGAQSYYYSDKTERSARISRGVLTALTELRKTTKIDLVFAHSMWGAPMFLYDEIDAAIASYVEFPSYAAHGWDTRYPPDLSQRLTDRNMEMLSFHQILKSDLTIMPSAYARSLLPAELQPRVAVQFEGFEIKPLPPAPPGPFTIGFSARDLSNAKGFDIFVRLVDRLVREGTADRLGIRFAAIGDPKGVTYGYEQQWVDRNLRKGASFAEYLVRTYPAGGERILFPGKLPYDTFTEALSQVDLFLYPLRFGVGNWGLMEILARGKPVIASNATFAPEMIEDGVNGVLLPVGENGEDDQWIAAIERLASDPALRARLGAAAAERGKAYHLDQVAPRYMALFEQAIEAGKRRRTGG</sequence>
<keyword evidence="7" id="KW-1185">Reference proteome</keyword>
<reference evidence="6 7" key="1">
    <citation type="submission" date="2018-06" db="EMBL/GenBank/DDBJ databases">
        <title>Genomic Encyclopedia of Type Strains, Phase III (KMG-III): the genomes of soil and plant-associated and newly described type strains.</title>
        <authorList>
            <person name="Whitman W."/>
        </authorList>
    </citation>
    <scope>NUCLEOTIDE SEQUENCE [LARGE SCALE GENOMIC DNA]</scope>
    <source>
        <strain evidence="6 7">JA737</strain>
    </source>
</reference>
<dbReference type="InterPro" id="IPR022623">
    <property type="entry name" value="Glyco_trans_4"/>
</dbReference>
<feature type="domain" description="Glycosyl transferase family 1" evidence="4">
    <location>
        <begin position="199"/>
        <end position="381"/>
    </location>
</feature>
<organism evidence="6 7">
    <name type="scientific">Rhodobacter viridis</name>
    <dbReference type="NCBI Taxonomy" id="1054202"/>
    <lineage>
        <taxon>Bacteria</taxon>
        <taxon>Pseudomonadati</taxon>
        <taxon>Pseudomonadota</taxon>
        <taxon>Alphaproteobacteria</taxon>
        <taxon>Rhodobacterales</taxon>
        <taxon>Rhodobacter group</taxon>
        <taxon>Rhodobacter</taxon>
    </lineage>
</organism>
<name>A0A318TTV5_9RHOB</name>
<dbReference type="InterPro" id="IPR001296">
    <property type="entry name" value="Glyco_trans_1"/>
</dbReference>
<dbReference type="OrthoDB" id="9793726at2"/>
<gene>
    <name evidence="6" type="ORF">C8J30_11539</name>
</gene>
<dbReference type="SUPFAM" id="SSF53756">
    <property type="entry name" value="UDP-Glycosyltransferase/glycogen phosphorylase"/>
    <property type="match status" value="1"/>
</dbReference>
<evidence type="ECO:0000256" key="3">
    <source>
        <dbReference type="ARBA" id="ARBA00022679"/>
    </source>
</evidence>
<dbReference type="GO" id="GO:0016757">
    <property type="term" value="F:glycosyltransferase activity"/>
    <property type="evidence" value="ECO:0007669"/>
    <property type="project" value="UniProtKB-KW"/>
</dbReference>
<evidence type="ECO:0000313" key="6">
    <source>
        <dbReference type="EMBL" id="PYF07793.1"/>
    </source>
</evidence>
<accession>A0A318TTV5</accession>
<evidence type="ECO:0000256" key="2">
    <source>
        <dbReference type="ARBA" id="ARBA00022676"/>
    </source>
</evidence>
<comment type="similarity">
    <text evidence="1">Belongs to the glycosyltransferase group 1 family. Glycosyltransferase 4 subfamily.</text>
</comment>
<protein>
    <recommendedName>
        <fullName evidence="8">Glycosyltransferase involved in cell wall biosynthesis</fullName>
    </recommendedName>
</protein>
<dbReference type="AlphaFoldDB" id="A0A318TTV5"/>
<dbReference type="PANTHER" id="PTHR12526">
    <property type="entry name" value="GLYCOSYLTRANSFERASE"/>
    <property type="match status" value="1"/>
</dbReference>
<comment type="caution">
    <text evidence="6">The sequence shown here is derived from an EMBL/GenBank/DDBJ whole genome shotgun (WGS) entry which is preliminary data.</text>
</comment>
<keyword evidence="3" id="KW-0808">Transferase</keyword>
<dbReference type="Pfam" id="PF00534">
    <property type="entry name" value="Glycos_transf_1"/>
    <property type="match status" value="1"/>
</dbReference>